<feature type="transmembrane region" description="Helical" evidence="7">
    <location>
        <begin position="158"/>
        <end position="177"/>
    </location>
</feature>
<evidence type="ECO:0000256" key="6">
    <source>
        <dbReference type="ARBA" id="ARBA00023136"/>
    </source>
</evidence>
<dbReference type="FunCoup" id="A0A162XP31">
    <property type="interactions" value="8"/>
</dbReference>
<dbReference type="PANTHER" id="PTHR11009">
    <property type="entry name" value="DER1-LIKE PROTEIN, DERLIN"/>
    <property type="match status" value="1"/>
</dbReference>
<evidence type="ECO:0000256" key="1">
    <source>
        <dbReference type="ARBA" id="ARBA00004477"/>
    </source>
</evidence>
<keyword evidence="4 7" id="KW-0256">Endoplasmic reticulum</keyword>
<feature type="transmembrane region" description="Helical" evidence="7">
    <location>
        <begin position="104"/>
        <end position="137"/>
    </location>
</feature>
<sequence>MPPPPQPSITNEAMQWYASVPPVTKALLTLSIVLTVAPALSLFNISYLILYWHGVAKLQLWRLVTAFFVNRVNISFAMNIFFLYRYSNDLETQVFMGRTADYVYFHFIVGFIQLIAAYFLELFVLSDGLLLAVAYLWSQHNKETMMTFMFGLRFKALYLPWVLVAYDLLSSGAVPWASLAGIGASHAYYYLSGSPTGGSSQGGRNYLSTPGWLQRIFPGVNRGTRGFATGSMGGIHTPGQQRQQQQQQQQQSSIFGNSWGRGQRLGS</sequence>
<keyword evidence="6 7" id="KW-0472">Membrane</keyword>
<evidence type="ECO:0000256" key="7">
    <source>
        <dbReference type="RuleBase" id="RU363059"/>
    </source>
</evidence>
<dbReference type="GO" id="GO:0006950">
    <property type="term" value="P:response to stress"/>
    <property type="evidence" value="ECO:0007669"/>
    <property type="project" value="UniProtKB-ARBA"/>
</dbReference>
<keyword evidence="5 7" id="KW-1133">Transmembrane helix</keyword>
<proteinExistence type="inferred from homology"/>
<evidence type="ECO:0000313" key="9">
    <source>
        <dbReference type="EMBL" id="OAD75925.1"/>
    </source>
</evidence>
<dbReference type="InParanoid" id="A0A162XP31"/>
<dbReference type="SUPFAM" id="SSF144091">
    <property type="entry name" value="Rhomboid-like"/>
    <property type="match status" value="1"/>
</dbReference>
<evidence type="ECO:0000256" key="3">
    <source>
        <dbReference type="ARBA" id="ARBA00022692"/>
    </source>
</evidence>
<evidence type="ECO:0000256" key="8">
    <source>
        <dbReference type="SAM" id="MobiDB-lite"/>
    </source>
</evidence>
<dbReference type="GO" id="GO:0005789">
    <property type="term" value="C:endoplasmic reticulum membrane"/>
    <property type="evidence" value="ECO:0007669"/>
    <property type="project" value="UniProtKB-SubCell"/>
</dbReference>
<dbReference type="OrthoDB" id="1716531at2759"/>
<evidence type="ECO:0000256" key="5">
    <source>
        <dbReference type="ARBA" id="ARBA00022989"/>
    </source>
</evidence>
<dbReference type="VEuPathDB" id="FungiDB:PHYBLDRAFT_132081"/>
<feature type="transmembrane region" description="Helical" evidence="7">
    <location>
        <begin position="63"/>
        <end position="84"/>
    </location>
</feature>
<name>A0A162XP31_PHYB8</name>
<comment type="subcellular location">
    <subcellularLocation>
        <location evidence="1 7">Endoplasmic reticulum membrane</location>
        <topology evidence="1 7">Multi-pass membrane protein</topology>
    </subcellularLocation>
</comment>
<keyword evidence="10" id="KW-1185">Reference proteome</keyword>
<dbReference type="Proteomes" id="UP000077315">
    <property type="component" value="Unassembled WGS sequence"/>
</dbReference>
<protein>
    <recommendedName>
        <fullName evidence="7">Derlin</fullName>
    </recommendedName>
</protein>
<dbReference type="InterPro" id="IPR035952">
    <property type="entry name" value="Rhomboid-like_sf"/>
</dbReference>
<accession>A0A162XP31</accession>
<evidence type="ECO:0000313" key="10">
    <source>
        <dbReference type="Proteomes" id="UP000077315"/>
    </source>
</evidence>
<dbReference type="RefSeq" id="XP_018293965.1">
    <property type="nucleotide sequence ID" value="XM_018429464.1"/>
</dbReference>
<dbReference type="STRING" id="763407.A0A162XP31"/>
<feature type="compositionally biased region" description="Low complexity" evidence="8">
    <location>
        <begin position="240"/>
        <end position="251"/>
    </location>
</feature>
<organism evidence="9 10">
    <name type="scientific">Phycomyces blakesleeanus (strain ATCC 8743b / DSM 1359 / FGSC 10004 / NBRC 33097 / NRRL 1555)</name>
    <dbReference type="NCBI Taxonomy" id="763407"/>
    <lineage>
        <taxon>Eukaryota</taxon>
        <taxon>Fungi</taxon>
        <taxon>Fungi incertae sedis</taxon>
        <taxon>Mucoromycota</taxon>
        <taxon>Mucoromycotina</taxon>
        <taxon>Mucoromycetes</taxon>
        <taxon>Mucorales</taxon>
        <taxon>Phycomycetaceae</taxon>
        <taxon>Phycomyces</taxon>
    </lineage>
</organism>
<comment type="function">
    <text evidence="7">May be involved in the degradation of misfolded endoplasmic reticulum (ER) luminal proteins.</text>
</comment>
<feature type="region of interest" description="Disordered" evidence="8">
    <location>
        <begin position="228"/>
        <end position="267"/>
    </location>
</feature>
<reference evidence="10" key="1">
    <citation type="submission" date="2015-06" db="EMBL/GenBank/DDBJ databases">
        <title>Expansion of signal transduction pathways in fungi by whole-genome duplication.</title>
        <authorList>
            <consortium name="DOE Joint Genome Institute"/>
            <person name="Corrochano L.M."/>
            <person name="Kuo A."/>
            <person name="Marcet-Houben M."/>
            <person name="Polaino S."/>
            <person name="Salamov A."/>
            <person name="Villalobos J.M."/>
            <person name="Alvarez M.I."/>
            <person name="Avalos J."/>
            <person name="Benito E.P."/>
            <person name="Benoit I."/>
            <person name="Burger G."/>
            <person name="Camino L.P."/>
            <person name="Canovas D."/>
            <person name="Cerda-Olmedo E."/>
            <person name="Cheng J.-F."/>
            <person name="Dominguez A."/>
            <person name="Elias M."/>
            <person name="Eslava A.P."/>
            <person name="Glaser F."/>
            <person name="Grimwood J."/>
            <person name="Gutierrez G."/>
            <person name="Heitman J."/>
            <person name="Henrissat B."/>
            <person name="Iturriaga E.A."/>
            <person name="Lang B.F."/>
            <person name="Lavin J.L."/>
            <person name="Lee S."/>
            <person name="Li W."/>
            <person name="Lindquist E."/>
            <person name="Lopez-Garcia S."/>
            <person name="Luque E.M."/>
            <person name="Marcos A.T."/>
            <person name="Martin J."/>
            <person name="McCluskey K."/>
            <person name="Medina H.R."/>
            <person name="Miralles-Duran A."/>
            <person name="Miyazaki A."/>
            <person name="Munoz-Torres E."/>
            <person name="Oguiza J.A."/>
            <person name="Ohm R."/>
            <person name="Olmedo M."/>
            <person name="Orejas M."/>
            <person name="Ortiz-Castellanos L."/>
            <person name="Pisabarro A.G."/>
            <person name="Rodriguez-Romero J."/>
            <person name="Ruiz-Herrera J."/>
            <person name="Ruiz-Vazquez R."/>
            <person name="Sanz C."/>
            <person name="Schackwitz W."/>
            <person name="Schmutz J."/>
            <person name="Shahriari M."/>
            <person name="Shelest E."/>
            <person name="Silva-Franco F."/>
            <person name="Soanes D."/>
            <person name="Syed K."/>
            <person name="Tagua V.G."/>
            <person name="Talbot N.J."/>
            <person name="Thon M."/>
            <person name="De vries R.P."/>
            <person name="Wiebenga A."/>
            <person name="Yadav J.S."/>
            <person name="Braun E.L."/>
            <person name="Baker S."/>
            <person name="Garre V."/>
            <person name="Horwitz B."/>
            <person name="Torres-Martinez S."/>
            <person name="Idnurm A."/>
            <person name="Herrera-Estrella A."/>
            <person name="Gabaldon T."/>
            <person name="Grigoriev I.V."/>
        </authorList>
    </citation>
    <scope>NUCLEOTIDE SEQUENCE [LARGE SCALE GENOMIC DNA]</scope>
    <source>
        <strain evidence="10">NRRL 1555(-)</strain>
    </source>
</reference>
<dbReference type="GeneID" id="28990370"/>
<keyword evidence="3 7" id="KW-0812">Transmembrane</keyword>
<dbReference type="AlphaFoldDB" id="A0A162XP31"/>
<dbReference type="Pfam" id="PF04511">
    <property type="entry name" value="DER1"/>
    <property type="match status" value="1"/>
</dbReference>
<feature type="transmembrane region" description="Helical" evidence="7">
    <location>
        <begin position="26"/>
        <end position="51"/>
    </location>
</feature>
<dbReference type="EMBL" id="KV440976">
    <property type="protein sequence ID" value="OAD75925.1"/>
    <property type="molecule type" value="Genomic_DNA"/>
</dbReference>
<evidence type="ECO:0000256" key="2">
    <source>
        <dbReference type="ARBA" id="ARBA00008917"/>
    </source>
</evidence>
<gene>
    <name evidence="9" type="ORF">PHYBLDRAFT_132081</name>
</gene>
<evidence type="ECO:0000256" key="4">
    <source>
        <dbReference type="ARBA" id="ARBA00022824"/>
    </source>
</evidence>
<comment type="similarity">
    <text evidence="2 7">Belongs to the derlin family.</text>
</comment>
<dbReference type="InterPro" id="IPR007599">
    <property type="entry name" value="DER1"/>
</dbReference>